<keyword evidence="6 7" id="KW-0472">Membrane</keyword>
<accession>A0A0M8K7M5</accession>
<dbReference type="PANTHER" id="PTHR30589">
    <property type="entry name" value="PROLIPOPROTEIN DIACYLGLYCERYL TRANSFERASE"/>
    <property type="match status" value="1"/>
</dbReference>
<evidence type="ECO:0000313" key="8">
    <source>
        <dbReference type="EMBL" id="GAP63425.1"/>
    </source>
</evidence>
<reference evidence="8 9" key="1">
    <citation type="journal article" date="2015" name="Genome Announc.">
        <title>Draft Genome Sequence of a Heterotrophic Facultative Anaerobic Thermophilic Bacterium, Ardenticatena maritima Strain 110ST.</title>
        <authorList>
            <person name="Kawaichi S."/>
            <person name="Yoshida T."/>
            <person name="Sako Y."/>
            <person name="Nakamura R."/>
        </authorList>
    </citation>
    <scope>NUCLEOTIDE SEQUENCE [LARGE SCALE GENOMIC DNA]</scope>
    <source>
        <strain evidence="8 9">110S</strain>
    </source>
</reference>
<feature type="transmembrane region" description="Helical" evidence="7">
    <location>
        <begin position="12"/>
        <end position="29"/>
    </location>
</feature>
<dbReference type="InterPro" id="IPR001640">
    <property type="entry name" value="Lgt"/>
</dbReference>
<organism evidence="8 9">
    <name type="scientific">Ardenticatena maritima</name>
    <dbReference type="NCBI Taxonomy" id="872965"/>
    <lineage>
        <taxon>Bacteria</taxon>
        <taxon>Bacillati</taxon>
        <taxon>Chloroflexota</taxon>
        <taxon>Ardenticatenia</taxon>
        <taxon>Ardenticatenales</taxon>
        <taxon>Ardenticatenaceae</taxon>
        <taxon>Ardenticatena</taxon>
    </lineage>
</organism>
<evidence type="ECO:0000256" key="1">
    <source>
        <dbReference type="ARBA" id="ARBA00007150"/>
    </source>
</evidence>
<dbReference type="PANTHER" id="PTHR30589:SF0">
    <property type="entry name" value="PHOSPHATIDYLGLYCEROL--PROLIPOPROTEIN DIACYLGLYCERYL TRANSFERASE"/>
    <property type="match status" value="1"/>
</dbReference>
<dbReference type="GO" id="GO:0008961">
    <property type="term" value="F:phosphatidylglycerol-prolipoprotein diacylglyceryl transferase activity"/>
    <property type="evidence" value="ECO:0007669"/>
    <property type="project" value="InterPro"/>
</dbReference>
<gene>
    <name evidence="8" type="ORF">ARMA_1848</name>
</gene>
<feature type="transmembrane region" description="Helical" evidence="7">
    <location>
        <begin position="41"/>
        <end position="59"/>
    </location>
</feature>
<evidence type="ECO:0000256" key="2">
    <source>
        <dbReference type="ARBA" id="ARBA00022475"/>
    </source>
</evidence>
<evidence type="ECO:0000256" key="6">
    <source>
        <dbReference type="ARBA" id="ARBA00023136"/>
    </source>
</evidence>
<sequence length="124" mass="14754">MPLSTRFHPTFLYESLWNAIGVVLLLWVSRRYADRLRRGDIFLLYLIWYPLGRFLVEFQRPDAWKILGLPTAQWIAIVSIGVAAFLLWRRHQRPPAEGEVLLDVMVKRLPRAQRRALERKKRES</sequence>
<comment type="caution">
    <text evidence="8">The sequence shown here is derived from an EMBL/GenBank/DDBJ whole genome shotgun (WGS) entry which is preliminary data.</text>
</comment>
<dbReference type="Proteomes" id="UP000037784">
    <property type="component" value="Unassembled WGS sequence"/>
</dbReference>
<keyword evidence="4 7" id="KW-0812">Transmembrane</keyword>
<proteinExistence type="inferred from homology"/>
<dbReference type="GO" id="GO:0005886">
    <property type="term" value="C:plasma membrane"/>
    <property type="evidence" value="ECO:0007669"/>
    <property type="project" value="InterPro"/>
</dbReference>
<evidence type="ECO:0000313" key="9">
    <source>
        <dbReference type="Proteomes" id="UP000037784"/>
    </source>
</evidence>
<dbReference type="Pfam" id="PF01790">
    <property type="entry name" value="LGT"/>
    <property type="match status" value="1"/>
</dbReference>
<name>A0A0M8K7M5_9CHLR</name>
<keyword evidence="5 7" id="KW-1133">Transmembrane helix</keyword>
<keyword evidence="9" id="KW-1185">Reference proteome</keyword>
<protein>
    <recommendedName>
        <fullName evidence="10">Prolipoprotein diacylglyceryl transferase</fullName>
    </recommendedName>
</protein>
<feature type="transmembrane region" description="Helical" evidence="7">
    <location>
        <begin position="71"/>
        <end position="88"/>
    </location>
</feature>
<dbReference type="EMBL" id="BBZA01000143">
    <property type="protein sequence ID" value="GAP63425.1"/>
    <property type="molecule type" value="Genomic_DNA"/>
</dbReference>
<keyword evidence="2" id="KW-1003">Cell membrane</keyword>
<evidence type="ECO:0000256" key="5">
    <source>
        <dbReference type="ARBA" id="ARBA00022989"/>
    </source>
</evidence>
<keyword evidence="3" id="KW-0808">Transferase</keyword>
<dbReference type="InParanoid" id="A0A0M8K7M5"/>
<evidence type="ECO:0008006" key="10">
    <source>
        <dbReference type="Google" id="ProtNLM"/>
    </source>
</evidence>
<comment type="similarity">
    <text evidence="1">Belongs to the Lgt family.</text>
</comment>
<dbReference type="AlphaFoldDB" id="A0A0M8K7M5"/>
<evidence type="ECO:0000256" key="7">
    <source>
        <dbReference type="SAM" id="Phobius"/>
    </source>
</evidence>
<dbReference type="GO" id="GO:0042158">
    <property type="term" value="P:lipoprotein biosynthetic process"/>
    <property type="evidence" value="ECO:0007669"/>
    <property type="project" value="InterPro"/>
</dbReference>
<evidence type="ECO:0000256" key="4">
    <source>
        <dbReference type="ARBA" id="ARBA00022692"/>
    </source>
</evidence>
<reference evidence="9" key="2">
    <citation type="submission" date="2015-08" db="EMBL/GenBank/DDBJ databases">
        <title>Draft Genome Sequence of a Heterotrophic Facultative Anaerobic Bacterium Ardenticatena maritima Strain 110S.</title>
        <authorList>
            <person name="Kawaichi S."/>
            <person name="Yoshida T."/>
            <person name="Sako Y."/>
            <person name="Nakamura R."/>
        </authorList>
    </citation>
    <scope>NUCLEOTIDE SEQUENCE [LARGE SCALE GENOMIC DNA]</scope>
    <source>
        <strain evidence="9">110S</strain>
    </source>
</reference>
<evidence type="ECO:0000256" key="3">
    <source>
        <dbReference type="ARBA" id="ARBA00022679"/>
    </source>
</evidence>